<dbReference type="AlphaFoldDB" id="A0A9R0SWC6"/>
<comment type="similarity">
    <text evidence="1">Belongs to the peptidase S10 family.</text>
</comment>
<dbReference type="PANTHER" id="PTHR11802:SF364">
    <property type="entry name" value="CARBOXYPEPTIDASE"/>
    <property type="match status" value="1"/>
</dbReference>
<dbReference type="SUPFAM" id="SSF53474">
    <property type="entry name" value="alpha/beta-Hydrolases"/>
    <property type="match status" value="1"/>
</dbReference>
<dbReference type="GO" id="GO:0016747">
    <property type="term" value="F:acyltransferase activity, transferring groups other than amino-acyl groups"/>
    <property type="evidence" value="ECO:0007669"/>
    <property type="project" value="TreeGrafter"/>
</dbReference>
<accession>A0A9R0SWC6</accession>
<dbReference type="PRINTS" id="PR00724">
    <property type="entry name" value="CRBOXYPTASEC"/>
</dbReference>
<dbReference type="Gene3D" id="3.40.50.1820">
    <property type="entry name" value="alpha/beta hydrolase"/>
    <property type="match status" value="1"/>
</dbReference>
<evidence type="ECO:0008006" key="4">
    <source>
        <dbReference type="Google" id="ProtNLM"/>
    </source>
</evidence>
<sequence>MASIIFLDSPVCSGFSYARDPKGCDVGDYSSSLQVQRFLNKWFTHHPQYLSNPFYLGGDSYAGKVIPLIATYMSQGTEKRDQPLINLKASYSLAFKHLLFLQWLKEGKEECGFDRRVMMFLVLCCVMQLFPGLPDRQSYNRTKVR</sequence>
<dbReference type="GO" id="GO:0019748">
    <property type="term" value="P:secondary metabolic process"/>
    <property type="evidence" value="ECO:0007669"/>
    <property type="project" value="TreeGrafter"/>
</dbReference>
<name>A0A9R0SWC6_TRITD</name>
<dbReference type="InterPro" id="IPR001563">
    <property type="entry name" value="Peptidase_S10"/>
</dbReference>
<keyword evidence="3" id="KW-1185">Reference proteome</keyword>
<reference evidence="2 3" key="1">
    <citation type="submission" date="2017-09" db="EMBL/GenBank/DDBJ databases">
        <authorList>
            <consortium name="International Durum Wheat Genome Sequencing Consortium (IDWGSC)"/>
            <person name="Milanesi L."/>
        </authorList>
    </citation>
    <scope>NUCLEOTIDE SEQUENCE [LARGE SCALE GENOMIC DNA]</scope>
    <source>
        <strain evidence="3">cv. Svevo</strain>
    </source>
</reference>
<dbReference type="InterPro" id="IPR029058">
    <property type="entry name" value="AB_hydrolase_fold"/>
</dbReference>
<evidence type="ECO:0000313" key="3">
    <source>
        <dbReference type="Proteomes" id="UP000324705"/>
    </source>
</evidence>
<dbReference type="Pfam" id="PF00450">
    <property type="entry name" value="Peptidase_S10"/>
    <property type="match status" value="1"/>
</dbReference>
<organism evidence="2 3">
    <name type="scientific">Triticum turgidum subsp. durum</name>
    <name type="common">Durum wheat</name>
    <name type="synonym">Triticum durum</name>
    <dbReference type="NCBI Taxonomy" id="4567"/>
    <lineage>
        <taxon>Eukaryota</taxon>
        <taxon>Viridiplantae</taxon>
        <taxon>Streptophyta</taxon>
        <taxon>Embryophyta</taxon>
        <taxon>Tracheophyta</taxon>
        <taxon>Spermatophyta</taxon>
        <taxon>Magnoliopsida</taxon>
        <taxon>Liliopsida</taxon>
        <taxon>Poales</taxon>
        <taxon>Poaceae</taxon>
        <taxon>BOP clade</taxon>
        <taxon>Pooideae</taxon>
        <taxon>Triticodae</taxon>
        <taxon>Triticeae</taxon>
        <taxon>Triticinae</taxon>
        <taxon>Triticum</taxon>
    </lineage>
</organism>
<dbReference type="EMBL" id="LT934118">
    <property type="protein sequence ID" value="VAI02065.1"/>
    <property type="molecule type" value="Genomic_DNA"/>
</dbReference>
<protein>
    <recommendedName>
        <fullName evidence="4">Carboxypeptidase</fullName>
    </recommendedName>
</protein>
<dbReference type="Gramene" id="TRITD4Bv1G020060.11">
    <property type="protein sequence ID" value="TRITD4Bv1G020060.11"/>
    <property type="gene ID" value="TRITD4Bv1G020060"/>
</dbReference>
<dbReference type="GO" id="GO:0006508">
    <property type="term" value="P:proteolysis"/>
    <property type="evidence" value="ECO:0007669"/>
    <property type="project" value="InterPro"/>
</dbReference>
<dbReference type="PANTHER" id="PTHR11802">
    <property type="entry name" value="SERINE PROTEASE FAMILY S10 SERINE CARBOXYPEPTIDASE"/>
    <property type="match status" value="1"/>
</dbReference>
<dbReference type="GO" id="GO:0004185">
    <property type="term" value="F:serine-type carboxypeptidase activity"/>
    <property type="evidence" value="ECO:0007669"/>
    <property type="project" value="InterPro"/>
</dbReference>
<dbReference type="Proteomes" id="UP000324705">
    <property type="component" value="Chromosome 4B"/>
</dbReference>
<proteinExistence type="inferred from homology"/>
<evidence type="ECO:0000313" key="2">
    <source>
        <dbReference type="EMBL" id="VAI02065.1"/>
    </source>
</evidence>
<gene>
    <name evidence="2" type="ORF">TRITD_4Bv1G020060</name>
</gene>
<evidence type="ECO:0000256" key="1">
    <source>
        <dbReference type="ARBA" id="ARBA00009431"/>
    </source>
</evidence>